<sequence length="492" mass="54407">MSKETEDQRESDFPESNRASENEDGDETVLVEDPILRKIAECIASFALLDEIRMLLHEGVDINEPLVHGRRVIHYAVYHRHIDAMKLLLVRGANPSLMDDKGYSSMHIAAEIGFCNVIRVLLDYSCRVDFSKVLPGDIGYSYPLRASPAEEPLHLALKKGHYTAAELLLKNGANPNTEYPSGFEINFIDPLDLKGVELLLRYGAKPDARNQQGITLLMKACRSPEGLKTAQTLIAYGADVNATTLEEQRTALHCAVLSGNLSIVHLLVSNGARVKLPPSYTKPPPFFFAMLKSNYTMMKYLLDLGADINQGSAVVGSALHVALTELVETKFNVIKFLLENGANPNAVVTASSGRTILKTPLGEYFTSFMNPDIRIVRIMLKFGARIFLVGQRQHPLGILQSLHHIDARNSGDVLELIASAAESFCISLIDNSVLMSQRHKLVLLQKALAPFTLKHASRIALRKTLGWGPKLIAAVNDLPIPVVLRHYLLFED</sequence>
<keyword evidence="5" id="KW-1052">Target cell membrane</keyword>
<dbReference type="PROSITE" id="PS50297">
    <property type="entry name" value="ANK_REP_REGION"/>
    <property type="match status" value="3"/>
</dbReference>
<dbReference type="GO" id="GO:0090729">
    <property type="term" value="F:toxin activity"/>
    <property type="evidence" value="ECO:0007669"/>
    <property type="project" value="UniProtKB-KW"/>
</dbReference>
<dbReference type="AlphaFoldDB" id="A0A8X6I1Y8"/>
<dbReference type="Pfam" id="PF00023">
    <property type="entry name" value="Ank"/>
    <property type="match status" value="1"/>
</dbReference>
<dbReference type="GO" id="GO:0006887">
    <property type="term" value="P:exocytosis"/>
    <property type="evidence" value="ECO:0007669"/>
    <property type="project" value="UniProtKB-KW"/>
</dbReference>
<feature type="domain" description="SOCS box" evidence="14">
    <location>
        <begin position="444"/>
        <end position="492"/>
    </location>
</feature>
<evidence type="ECO:0000256" key="2">
    <source>
        <dbReference type="ARBA" id="ARBA00004613"/>
    </source>
</evidence>
<feature type="repeat" description="ANK" evidence="12">
    <location>
        <begin position="68"/>
        <end position="100"/>
    </location>
</feature>
<dbReference type="Gene3D" id="1.25.40.20">
    <property type="entry name" value="Ankyrin repeat-containing domain"/>
    <property type="match status" value="2"/>
</dbReference>
<keyword evidence="16" id="KW-1185">Reference proteome</keyword>
<keyword evidence="9" id="KW-0638">Presynaptic neurotoxin</keyword>
<evidence type="ECO:0000259" key="14">
    <source>
        <dbReference type="PROSITE" id="PS50225"/>
    </source>
</evidence>
<feature type="compositionally biased region" description="Basic and acidic residues" evidence="13">
    <location>
        <begin position="1"/>
        <end position="12"/>
    </location>
</feature>
<dbReference type="PRINTS" id="PR01415">
    <property type="entry name" value="ANKYRIN"/>
</dbReference>
<evidence type="ECO:0000256" key="10">
    <source>
        <dbReference type="ARBA" id="ARBA00023043"/>
    </source>
</evidence>
<comment type="caution">
    <text evidence="15">The sequence shown here is derived from an EMBL/GenBank/DDBJ whole genome shotgun (WGS) entry which is preliminary data.</text>
</comment>
<evidence type="ECO:0000256" key="13">
    <source>
        <dbReference type="SAM" id="MobiDB-lite"/>
    </source>
</evidence>
<feature type="region of interest" description="Disordered" evidence="13">
    <location>
        <begin position="1"/>
        <end position="27"/>
    </location>
</feature>
<evidence type="ECO:0000313" key="15">
    <source>
        <dbReference type="EMBL" id="GFR33948.1"/>
    </source>
</evidence>
<keyword evidence="3" id="KW-0268">Exocytosis</keyword>
<keyword evidence="11" id="KW-1053">Target membrane</keyword>
<dbReference type="PANTHER" id="PTHR24173:SF74">
    <property type="entry name" value="ANKYRIN REPEAT DOMAIN-CONTAINING PROTEIN 16"/>
    <property type="match status" value="1"/>
</dbReference>
<comment type="subcellular location">
    <subcellularLocation>
        <location evidence="2">Secreted</location>
    </subcellularLocation>
    <subcellularLocation>
        <location evidence="1">Target cell membrane</location>
    </subcellularLocation>
</comment>
<evidence type="ECO:0000256" key="11">
    <source>
        <dbReference type="ARBA" id="ARBA00023298"/>
    </source>
</evidence>
<evidence type="ECO:0000256" key="12">
    <source>
        <dbReference type="PROSITE-ProRule" id="PRU00023"/>
    </source>
</evidence>
<dbReference type="SMART" id="SM00248">
    <property type="entry name" value="ANK"/>
    <property type="match status" value="8"/>
</dbReference>
<keyword evidence="4" id="KW-0964">Secreted</keyword>
<keyword evidence="7" id="KW-0528">Neurotoxin</keyword>
<protein>
    <submittedName>
        <fullName evidence="15">Ankyrin repeat domain-containing protein 50</fullName>
    </submittedName>
</protein>
<gene>
    <name evidence="15" type="primary">ANKRD50_4</name>
    <name evidence="15" type="ORF">TNCT_320411</name>
</gene>
<dbReference type="Pfam" id="PF12796">
    <property type="entry name" value="Ank_2"/>
    <property type="match status" value="2"/>
</dbReference>
<keyword evidence="10 12" id="KW-0040">ANK repeat</keyword>
<dbReference type="InterPro" id="IPR036770">
    <property type="entry name" value="Ankyrin_rpt-contain_sf"/>
</dbReference>
<dbReference type="Pfam" id="PF07525">
    <property type="entry name" value="SOCS_box"/>
    <property type="match status" value="1"/>
</dbReference>
<dbReference type="GO" id="GO:0044231">
    <property type="term" value="C:host cell presynaptic membrane"/>
    <property type="evidence" value="ECO:0007669"/>
    <property type="project" value="UniProtKB-KW"/>
</dbReference>
<dbReference type="EMBL" id="BMAO01029775">
    <property type="protein sequence ID" value="GFR33948.1"/>
    <property type="molecule type" value="Genomic_DNA"/>
</dbReference>
<evidence type="ECO:0000256" key="7">
    <source>
        <dbReference type="ARBA" id="ARBA00022699"/>
    </source>
</evidence>
<dbReference type="Proteomes" id="UP000887116">
    <property type="component" value="Unassembled WGS sequence"/>
</dbReference>
<feature type="repeat" description="ANK" evidence="12">
    <location>
        <begin position="101"/>
        <end position="133"/>
    </location>
</feature>
<reference evidence="15" key="1">
    <citation type="submission" date="2020-07" db="EMBL/GenBank/DDBJ databases">
        <title>Multicomponent nature underlies the extraordinary mechanical properties of spider dragline silk.</title>
        <authorList>
            <person name="Kono N."/>
            <person name="Nakamura H."/>
            <person name="Mori M."/>
            <person name="Yoshida Y."/>
            <person name="Ohtoshi R."/>
            <person name="Malay A.D."/>
            <person name="Moran D.A.P."/>
            <person name="Tomita M."/>
            <person name="Numata K."/>
            <person name="Arakawa K."/>
        </authorList>
    </citation>
    <scope>NUCLEOTIDE SEQUENCE</scope>
</reference>
<organism evidence="15 16">
    <name type="scientific">Trichonephila clavata</name>
    <name type="common">Joro spider</name>
    <name type="synonym">Nephila clavata</name>
    <dbReference type="NCBI Taxonomy" id="2740835"/>
    <lineage>
        <taxon>Eukaryota</taxon>
        <taxon>Metazoa</taxon>
        <taxon>Ecdysozoa</taxon>
        <taxon>Arthropoda</taxon>
        <taxon>Chelicerata</taxon>
        <taxon>Arachnida</taxon>
        <taxon>Araneae</taxon>
        <taxon>Araneomorphae</taxon>
        <taxon>Entelegynae</taxon>
        <taxon>Araneoidea</taxon>
        <taxon>Nephilidae</taxon>
        <taxon>Trichonephila</taxon>
    </lineage>
</organism>
<dbReference type="InterPro" id="IPR001496">
    <property type="entry name" value="SOCS_box"/>
</dbReference>
<evidence type="ECO:0000256" key="1">
    <source>
        <dbReference type="ARBA" id="ARBA00004175"/>
    </source>
</evidence>
<feature type="repeat" description="ANK" evidence="12">
    <location>
        <begin position="247"/>
        <end position="279"/>
    </location>
</feature>
<name>A0A8X6I1Y8_TRICU</name>
<evidence type="ECO:0000256" key="4">
    <source>
        <dbReference type="ARBA" id="ARBA00022525"/>
    </source>
</evidence>
<evidence type="ECO:0000256" key="5">
    <source>
        <dbReference type="ARBA" id="ARBA00022537"/>
    </source>
</evidence>
<evidence type="ECO:0000313" key="16">
    <source>
        <dbReference type="Proteomes" id="UP000887116"/>
    </source>
</evidence>
<evidence type="ECO:0000256" key="3">
    <source>
        <dbReference type="ARBA" id="ARBA00022483"/>
    </source>
</evidence>
<dbReference type="InterPro" id="IPR002110">
    <property type="entry name" value="Ankyrin_rpt"/>
</dbReference>
<feature type="repeat" description="ANK" evidence="12">
    <location>
        <begin position="148"/>
        <end position="180"/>
    </location>
</feature>
<dbReference type="PROSITE" id="PS50088">
    <property type="entry name" value="ANK_REPEAT"/>
    <property type="match status" value="4"/>
</dbReference>
<keyword evidence="6" id="KW-0800">Toxin</keyword>
<proteinExistence type="predicted"/>
<evidence type="ECO:0000256" key="9">
    <source>
        <dbReference type="ARBA" id="ARBA00023028"/>
    </source>
</evidence>
<dbReference type="OrthoDB" id="7464126at2759"/>
<dbReference type="PANTHER" id="PTHR24173">
    <property type="entry name" value="ANKYRIN REPEAT CONTAINING"/>
    <property type="match status" value="1"/>
</dbReference>
<dbReference type="PROSITE" id="PS50225">
    <property type="entry name" value="SOCS"/>
    <property type="match status" value="1"/>
</dbReference>
<keyword evidence="11" id="KW-0472">Membrane</keyword>
<dbReference type="GO" id="GO:0005576">
    <property type="term" value="C:extracellular region"/>
    <property type="evidence" value="ECO:0007669"/>
    <property type="project" value="UniProtKB-SubCell"/>
</dbReference>
<dbReference type="SUPFAM" id="SSF48403">
    <property type="entry name" value="Ankyrin repeat"/>
    <property type="match status" value="2"/>
</dbReference>
<dbReference type="SMART" id="SM00969">
    <property type="entry name" value="SOCS_box"/>
    <property type="match status" value="1"/>
</dbReference>
<keyword evidence="8" id="KW-0677">Repeat</keyword>
<evidence type="ECO:0000256" key="6">
    <source>
        <dbReference type="ARBA" id="ARBA00022656"/>
    </source>
</evidence>
<evidence type="ECO:0000256" key="8">
    <source>
        <dbReference type="ARBA" id="ARBA00022737"/>
    </source>
</evidence>
<dbReference type="GO" id="GO:0044218">
    <property type="term" value="C:other organism cell membrane"/>
    <property type="evidence" value="ECO:0007669"/>
    <property type="project" value="UniProtKB-KW"/>
</dbReference>
<accession>A0A8X6I1Y8</accession>
<dbReference type="CDD" id="cd03587">
    <property type="entry name" value="SOCS"/>
    <property type="match status" value="1"/>
</dbReference>